<evidence type="ECO:0000256" key="1">
    <source>
        <dbReference type="SAM" id="Phobius"/>
    </source>
</evidence>
<feature type="transmembrane region" description="Helical" evidence="1">
    <location>
        <begin position="42"/>
        <end position="63"/>
    </location>
</feature>
<name>A0A6A1Q4Q3_BALPH</name>
<feature type="non-terminal residue" evidence="2">
    <location>
        <position position="1"/>
    </location>
</feature>
<evidence type="ECO:0000313" key="3">
    <source>
        <dbReference type="Proteomes" id="UP000437017"/>
    </source>
</evidence>
<feature type="non-terminal residue" evidence="2">
    <location>
        <position position="122"/>
    </location>
</feature>
<dbReference type="AlphaFoldDB" id="A0A6A1Q4Q3"/>
<keyword evidence="3" id="KW-1185">Reference proteome</keyword>
<organism evidence="2 3">
    <name type="scientific">Balaenoptera physalus</name>
    <name type="common">Fin whale</name>
    <name type="synonym">Balaena physalus</name>
    <dbReference type="NCBI Taxonomy" id="9770"/>
    <lineage>
        <taxon>Eukaryota</taxon>
        <taxon>Metazoa</taxon>
        <taxon>Chordata</taxon>
        <taxon>Craniata</taxon>
        <taxon>Vertebrata</taxon>
        <taxon>Euteleostomi</taxon>
        <taxon>Mammalia</taxon>
        <taxon>Eutheria</taxon>
        <taxon>Laurasiatheria</taxon>
        <taxon>Artiodactyla</taxon>
        <taxon>Whippomorpha</taxon>
        <taxon>Cetacea</taxon>
        <taxon>Mysticeti</taxon>
        <taxon>Balaenopteridae</taxon>
        <taxon>Balaenoptera</taxon>
    </lineage>
</organism>
<sequence>TREWSSLTLAGSNPSIHPSIHSNRPFFPSIHPLTHLSIYVPFHPFILLSNHPLLLLSLFYPFFFPSIHPSIPPSLHHLSSFQFLLYPSIILSLSFVFPSIHKSTYIPFLPFFPPSIIFCSYF</sequence>
<proteinExistence type="predicted"/>
<protein>
    <submittedName>
        <fullName evidence="2">Uncharacterized protein</fullName>
    </submittedName>
</protein>
<keyword evidence="1" id="KW-0472">Membrane</keyword>
<gene>
    <name evidence="2" type="ORF">E2I00_017869</name>
</gene>
<accession>A0A6A1Q4Q3</accession>
<keyword evidence="1" id="KW-0812">Transmembrane</keyword>
<dbReference type="EMBL" id="SGJD01001127">
    <property type="protein sequence ID" value="KAB0401909.1"/>
    <property type="molecule type" value="Genomic_DNA"/>
</dbReference>
<comment type="caution">
    <text evidence="2">The sequence shown here is derived from an EMBL/GenBank/DDBJ whole genome shotgun (WGS) entry which is preliminary data.</text>
</comment>
<keyword evidence="1" id="KW-1133">Transmembrane helix</keyword>
<feature type="transmembrane region" description="Helical" evidence="1">
    <location>
        <begin position="83"/>
        <end position="101"/>
    </location>
</feature>
<dbReference type="Proteomes" id="UP000437017">
    <property type="component" value="Unassembled WGS sequence"/>
</dbReference>
<evidence type="ECO:0000313" key="2">
    <source>
        <dbReference type="EMBL" id="KAB0401909.1"/>
    </source>
</evidence>
<reference evidence="2 3" key="1">
    <citation type="journal article" date="2019" name="PLoS ONE">
        <title>Genomic analyses reveal an absence of contemporary introgressive admixture between fin whales and blue whales, despite known hybrids.</title>
        <authorList>
            <person name="Westbury M.V."/>
            <person name="Petersen B."/>
            <person name="Lorenzen E.D."/>
        </authorList>
    </citation>
    <scope>NUCLEOTIDE SEQUENCE [LARGE SCALE GENOMIC DNA]</scope>
    <source>
        <strain evidence="2">FinWhale-01</strain>
    </source>
</reference>